<name>A0A1F4NS55_UNCK3</name>
<accession>A0A1F4NS55</accession>
<sequence>MKKPFLAAAGWITTFALILLALLYWWSIPQATFASNHPIGYELIQEGQIAAIAAVEEEGSEWYVRVRFVSGHPERKCSLSTTTLKKAQKGKPHAAIYRMQYEGDSSWKFIHLVVELPPEAYWQFRWAGWPFFGDHFRKAIQIDL</sequence>
<protein>
    <submittedName>
        <fullName evidence="1">Uncharacterized protein</fullName>
    </submittedName>
</protein>
<reference evidence="1 2" key="1">
    <citation type="journal article" date="2016" name="Nat. Commun.">
        <title>Thousands of microbial genomes shed light on interconnected biogeochemical processes in an aquifer system.</title>
        <authorList>
            <person name="Anantharaman K."/>
            <person name="Brown C.T."/>
            <person name="Hug L.A."/>
            <person name="Sharon I."/>
            <person name="Castelle C.J."/>
            <person name="Probst A.J."/>
            <person name="Thomas B.C."/>
            <person name="Singh A."/>
            <person name="Wilkins M.J."/>
            <person name="Karaoz U."/>
            <person name="Brodie E.L."/>
            <person name="Williams K.H."/>
            <person name="Hubbard S.S."/>
            <person name="Banfield J.F."/>
        </authorList>
    </citation>
    <scope>NUCLEOTIDE SEQUENCE [LARGE SCALE GENOMIC DNA]</scope>
</reference>
<organism evidence="1 2">
    <name type="scientific">candidate division Kazan bacterium RBG_13_50_9</name>
    <dbReference type="NCBI Taxonomy" id="1798535"/>
    <lineage>
        <taxon>Bacteria</taxon>
        <taxon>Bacteria division Kazan-3B-28</taxon>
    </lineage>
</organism>
<comment type="caution">
    <text evidence="1">The sequence shown here is derived from an EMBL/GenBank/DDBJ whole genome shotgun (WGS) entry which is preliminary data.</text>
</comment>
<dbReference type="AlphaFoldDB" id="A0A1F4NS55"/>
<evidence type="ECO:0000313" key="2">
    <source>
        <dbReference type="Proteomes" id="UP000176651"/>
    </source>
</evidence>
<proteinExistence type="predicted"/>
<dbReference type="Proteomes" id="UP000176651">
    <property type="component" value="Unassembled WGS sequence"/>
</dbReference>
<gene>
    <name evidence="1" type="ORF">A2V68_01035</name>
</gene>
<dbReference type="EMBL" id="META01000003">
    <property type="protein sequence ID" value="OGB74323.1"/>
    <property type="molecule type" value="Genomic_DNA"/>
</dbReference>
<evidence type="ECO:0000313" key="1">
    <source>
        <dbReference type="EMBL" id="OGB74323.1"/>
    </source>
</evidence>